<sequence length="444" mass="48939">MSNFNFYQWFYLTEHLLPKLPLQINPRVIEYSTRLKNCIKSNGFVFPKTYETPQNNPLKPLVTIDRESGIDLKKTLLGSGLALEVTSDNDLVTHKFAEAWIQEALSAAPHGSLQPSVLVATASVSFSSRCQEVANAVSRSFPNPSSCRLPIQPNKPIQINPDPPSSLAAISMLKVTSIIYQDNDHIMNVINNVCNAYFNSSLSEYEEEEETEGEEAIFEYEGERNVTALDKESKNKMIESNLSLIVLDLTKTKEEDAFATELCNVGETGGEEGGSNRENGARNMQEAAEDMILITIEKILSAPFIRPLSYSPSSSPHQQSFSGPLIVILRSKRLEATTLGITAGNAVKFKSEFSSSSQIYVDIVLDLKSKGYGISTSSFASPPEISSLPSSFHSSLPFHPIPDPSTSPFSPNLSPRFDLKSIMINVGKKSLAWAMGRFTSHQKE</sequence>
<dbReference type="EMBL" id="HBFM01026177">
    <property type="protein sequence ID" value="CAD8783944.1"/>
    <property type="molecule type" value="Transcribed_RNA"/>
</dbReference>
<proteinExistence type="predicted"/>
<name>A0A7S0V9X3_9CHLO</name>
<dbReference type="AlphaFoldDB" id="A0A7S0V9X3"/>
<accession>A0A7S0V9X3</accession>
<evidence type="ECO:0000313" key="1">
    <source>
        <dbReference type="EMBL" id="CAD8783944.1"/>
    </source>
</evidence>
<protein>
    <submittedName>
        <fullName evidence="1">Uncharacterized protein</fullName>
    </submittedName>
</protein>
<reference evidence="1" key="1">
    <citation type="submission" date="2021-01" db="EMBL/GenBank/DDBJ databases">
        <authorList>
            <person name="Corre E."/>
            <person name="Pelletier E."/>
            <person name="Niang G."/>
            <person name="Scheremetjew M."/>
            <person name="Finn R."/>
            <person name="Kale V."/>
            <person name="Holt S."/>
            <person name="Cochrane G."/>
            <person name="Meng A."/>
            <person name="Brown T."/>
            <person name="Cohen L."/>
        </authorList>
    </citation>
    <scope>NUCLEOTIDE SEQUENCE</scope>
    <source>
        <strain evidence="1">SAG 63-3</strain>
    </source>
</reference>
<gene>
    <name evidence="1" type="ORF">PPAR00522_LOCUS16919</name>
</gene>
<organism evidence="1">
    <name type="scientific">Polytomella parva</name>
    <dbReference type="NCBI Taxonomy" id="51329"/>
    <lineage>
        <taxon>Eukaryota</taxon>
        <taxon>Viridiplantae</taxon>
        <taxon>Chlorophyta</taxon>
        <taxon>core chlorophytes</taxon>
        <taxon>Chlorophyceae</taxon>
        <taxon>CS clade</taxon>
        <taxon>Chlamydomonadales</taxon>
        <taxon>Chlamydomonadaceae</taxon>
        <taxon>Polytomella</taxon>
    </lineage>
</organism>